<dbReference type="Pfam" id="PF00561">
    <property type="entry name" value="Abhydrolase_1"/>
    <property type="match status" value="1"/>
</dbReference>
<dbReference type="RefSeq" id="XP_018013066.1">
    <property type="nucleotide sequence ID" value="XM_018157577.2"/>
</dbReference>
<evidence type="ECO:0000259" key="4">
    <source>
        <dbReference type="Pfam" id="PF00561"/>
    </source>
</evidence>
<keyword evidence="2 6" id="KW-0378">Hydrolase</keyword>
<dbReference type="InterPro" id="IPR029058">
    <property type="entry name" value="AB_hydrolase_fold"/>
</dbReference>
<dbReference type="SUPFAM" id="SSF53474">
    <property type="entry name" value="alpha/beta-Hydrolases"/>
    <property type="match status" value="1"/>
</dbReference>
<comment type="similarity">
    <text evidence="1">Belongs to the AB hydrolase superfamily.</text>
</comment>
<proteinExistence type="inferred from homology"/>
<evidence type="ECO:0000313" key="6">
    <source>
        <dbReference type="RefSeq" id="XP_018013065.1"/>
    </source>
</evidence>
<dbReference type="GO" id="GO:0016020">
    <property type="term" value="C:membrane"/>
    <property type="evidence" value="ECO:0007669"/>
    <property type="project" value="TreeGrafter"/>
</dbReference>
<dbReference type="RefSeq" id="XP_018013065.1">
    <property type="nucleotide sequence ID" value="XM_018157576.2"/>
</dbReference>
<dbReference type="Gene3D" id="3.40.50.1820">
    <property type="entry name" value="alpha/beta hydrolase"/>
    <property type="match status" value="1"/>
</dbReference>
<organism evidence="5 7">
    <name type="scientific">Hyalella azteca</name>
    <name type="common">Amphipod</name>
    <dbReference type="NCBI Taxonomy" id="294128"/>
    <lineage>
        <taxon>Eukaryota</taxon>
        <taxon>Metazoa</taxon>
        <taxon>Ecdysozoa</taxon>
        <taxon>Arthropoda</taxon>
        <taxon>Crustacea</taxon>
        <taxon>Multicrustacea</taxon>
        <taxon>Malacostraca</taxon>
        <taxon>Eumalacostraca</taxon>
        <taxon>Peracarida</taxon>
        <taxon>Amphipoda</taxon>
        <taxon>Senticaudata</taxon>
        <taxon>Talitrida</taxon>
        <taxon>Talitroidea</taxon>
        <taxon>Hyalellidae</taxon>
        <taxon>Hyalella</taxon>
    </lineage>
</organism>
<name>A0A8B7NI80_HYAAZ</name>
<dbReference type="PANTHER" id="PTHR43798:SF14">
    <property type="entry name" value="SERINE HYDROLASE-LIKE PROTEIN DDB_G0286239"/>
    <property type="match status" value="1"/>
</dbReference>
<keyword evidence="5" id="KW-1185">Reference proteome</keyword>
<evidence type="ECO:0000256" key="2">
    <source>
        <dbReference type="ARBA" id="ARBA00022801"/>
    </source>
</evidence>
<dbReference type="AlphaFoldDB" id="A0A8B7NI80"/>
<dbReference type="GeneID" id="108670125"/>
<dbReference type="PANTHER" id="PTHR43798">
    <property type="entry name" value="MONOACYLGLYCEROL LIPASE"/>
    <property type="match status" value="1"/>
</dbReference>
<feature type="region of interest" description="Disordered" evidence="3">
    <location>
        <begin position="327"/>
        <end position="349"/>
    </location>
</feature>
<dbReference type="Proteomes" id="UP000694843">
    <property type="component" value="Unplaced"/>
</dbReference>
<reference evidence="6 7" key="1">
    <citation type="submission" date="2025-04" db="UniProtKB">
        <authorList>
            <consortium name="RefSeq"/>
        </authorList>
    </citation>
    <scope>IDENTIFICATION</scope>
    <source>
        <tissue evidence="6 7">Whole organism</tissue>
    </source>
</reference>
<feature type="domain" description="AB hydrolase-1" evidence="4">
    <location>
        <begin position="29"/>
        <end position="273"/>
    </location>
</feature>
<dbReference type="InterPro" id="IPR000073">
    <property type="entry name" value="AB_hydrolase_1"/>
</dbReference>
<dbReference type="InterPro" id="IPR050266">
    <property type="entry name" value="AB_hydrolase_sf"/>
</dbReference>
<dbReference type="GO" id="GO:0016787">
    <property type="term" value="F:hydrolase activity"/>
    <property type="evidence" value="ECO:0007669"/>
    <property type="project" value="UniProtKB-KW"/>
</dbReference>
<evidence type="ECO:0000256" key="1">
    <source>
        <dbReference type="ARBA" id="ARBA00008645"/>
    </source>
</evidence>
<evidence type="ECO:0000256" key="3">
    <source>
        <dbReference type="SAM" id="MobiDB-lite"/>
    </source>
</evidence>
<protein>
    <submittedName>
        <fullName evidence="6 7">Probable serine hydrolase</fullName>
    </submittedName>
</protein>
<evidence type="ECO:0000313" key="7">
    <source>
        <dbReference type="RefSeq" id="XP_018013066.1"/>
    </source>
</evidence>
<evidence type="ECO:0000313" key="5">
    <source>
        <dbReference type="Proteomes" id="UP000694843"/>
    </source>
</evidence>
<sequence length="349" mass="38878">MWTEVELPTSWGVMRGKRWGSGPQKLLGVHGWLDNANTFDRILPLLTCDCTFVSLDLPGHGKSDHFSQGFIYDPRGYVGAIKKSVEALGWNKFHFVGHSMGAVVGIIYCSVFKEDVESFVSIDIIKPWSFKPQDYAPKLLQYFQSYFDNEKKSTLPPLVYQKEELISKTISGSGNSLDASAASLLLERGAVPSKDGSGFLLTRDLRAKTYFIGFFSFEAWLAMAESITCPILIIKADDGHGYESAEKYAEMRQAFERNCSLYRYYTLPGTHHVHLLHPSPIASFVNAFFEDLLKVECDEVKCINGASLETNSCAYLTNDASQVVKTVSTPSQSSDGDECSKEKSICDED</sequence>
<feature type="compositionally biased region" description="Basic and acidic residues" evidence="3">
    <location>
        <begin position="338"/>
        <end position="349"/>
    </location>
</feature>
<dbReference type="OMA" id="RGCKLQD"/>
<dbReference type="KEGG" id="hazt:108670125"/>
<evidence type="ECO:0000313" key="8">
    <source>
        <dbReference type="RefSeq" id="XP_047740216.1"/>
    </source>
</evidence>
<gene>
    <name evidence="6 7 8" type="primary">LOC108670125</name>
</gene>
<dbReference type="RefSeq" id="XP_047740216.1">
    <property type="nucleotide sequence ID" value="XM_047884260.1"/>
</dbReference>
<dbReference type="OrthoDB" id="190201at2759"/>
<accession>A0A8B7NI80</accession>